<organism evidence="7 8">
    <name type="scientific">Maribacter chungangensis</name>
    <dbReference type="NCBI Taxonomy" id="1069117"/>
    <lineage>
        <taxon>Bacteria</taxon>
        <taxon>Pseudomonadati</taxon>
        <taxon>Bacteroidota</taxon>
        <taxon>Flavobacteriia</taxon>
        <taxon>Flavobacteriales</taxon>
        <taxon>Flavobacteriaceae</taxon>
        <taxon>Maribacter</taxon>
    </lineage>
</organism>
<evidence type="ECO:0000313" key="7">
    <source>
        <dbReference type="EMBL" id="MFD0799330.1"/>
    </source>
</evidence>
<keyword evidence="4" id="KW-0106">Calcium</keyword>
<dbReference type="RefSeq" id="WP_379936281.1">
    <property type="nucleotide sequence ID" value="NZ_JBHTHY010000022.1"/>
</dbReference>
<feature type="domain" description="Sulfatase N-terminal" evidence="6">
    <location>
        <begin position="54"/>
        <end position="409"/>
    </location>
</feature>
<dbReference type="EMBL" id="JBHTHY010000022">
    <property type="protein sequence ID" value="MFD0799330.1"/>
    <property type="molecule type" value="Genomic_DNA"/>
</dbReference>
<keyword evidence="8" id="KW-1185">Reference proteome</keyword>
<dbReference type="PANTHER" id="PTHR42693">
    <property type="entry name" value="ARYLSULFATASE FAMILY MEMBER"/>
    <property type="match status" value="1"/>
</dbReference>
<evidence type="ECO:0000256" key="4">
    <source>
        <dbReference type="ARBA" id="ARBA00022837"/>
    </source>
</evidence>
<evidence type="ECO:0000256" key="3">
    <source>
        <dbReference type="ARBA" id="ARBA00022801"/>
    </source>
</evidence>
<dbReference type="InterPro" id="IPR000917">
    <property type="entry name" value="Sulfatase_N"/>
</dbReference>
<dbReference type="Proteomes" id="UP001597012">
    <property type="component" value="Unassembled WGS sequence"/>
</dbReference>
<gene>
    <name evidence="7" type="ORF">ACFQZJ_17800</name>
</gene>
<dbReference type="Gene3D" id="3.40.720.10">
    <property type="entry name" value="Alkaline Phosphatase, subunit A"/>
    <property type="match status" value="1"/>
</dbReference>
<evidence type="ECO:0000256" key="1">
    <source>
        <dbReference type="ARBA" id="ARBA00008779"/>
    </source>
</evidence>
<sequence length="552" mass="61876">MYYPFYVYFSYFHPVMSTLMLNRPNLFFFIVLLIVVLTSCKEEKTVKAVAQKPPNIIYILADDLGYGDISSYNPSGKIKTPHIDALAAQGMRFTDAHSPSAVCTPTRYGILTGRYSWRSPLKSGVLTGKSKALIPKNRTTVASLLKESGYHTAFIGKWHLGWDWVQKDSTNFGGEGWNYTDFENIDFTKNIGHSPNDLGFHYAYGHSGSLDMAPYVYVENGSITAKVNRVTQDTGKYTWWRKGPTAADFVHEEVTPNFFRKSMRYIEEKSKETAPFFLYLALPSPHTPILPTEEWLGRSGINPYADFMMELDNYVGQVMKTVEDLGISENTMIIFTSDNGCSPEADFEVLAANGHDPNGGFRGHKADIYEGGHRVPFIVKWPAKISPNRISNATISLTDLMATAADLVQVTLKDNEGEDSFSLLPLFDTKDTIGYLRKATVHHSINGSFAIRKGNDKLIFAPGSGGWSYPVPDKDDVSDLPRYQLYDLSTDPSEKENLVLNHPEKVTELTRLMVSYITNGRSTPGTSQQNEPLQLNGEEWHQAKTLTTSEIR</sequence>
<dbReference type="PROSITE" id="PS00523">
    <property type="entry name" value="SULFATASE_1"/>
    <property type="match status" value="1"/>
</dbReference>
<comment type="similarity">
    <text evidence="1">Belongs to the sulfatase family.</text>
</comment>
<dbReference type="CDD" id="cd16143">
    <property type="entry name" value="ARS_like"/>
    <property type="match status" value="1"/>
</dbReference>
<keyword evidence="2" id="KW-0479">Metal-binding</keyword>
<reference evidence="8" key="1">
    <citation type="journal article" date="2019" name="Int. J. Syst. Evol. Microbiol.">
        <title>The Global Catalogue of Microorganisms (GCM) 10K type strain sequencing project: providing services to taxonomists for standard genome sequencing and annotation.</title>
        <authorList>
            <consortium name="The Broad Institute Genomics Platform"/>
            <consortium name="The Broad Institute Genome Sequencing Center for Infectious Disease"/>
            <person name="Wu L."/>
            <person name="Ma J."/>
        </authorList>
    </citation>
    <scope>NUCLEOTIDE SEQUENCE [LARGE SCALE GENOMIC DNA]</scope>
    <source>
        <strain evidence="8">CCUG 61948</strain>
    </source>
</reference>
<dbReference type="SUPFAM" id="SSF53649">
    <property type="entry name" value="Alkaline phosphatase-like"/>
    <property type="match status" value="1"/>
</dbReference>
<protein>
    <submittedName>
        <fullName evidence="7">Arylsulfatase</fullName>
    </submittedName>
</protein>
<proteinExistence type="inferred from homology"/>
<feature type="region of interest" description="Disordered" evidence="5">
    <location>
        <begin position="519"/>
        <end position="552"/>
    </location>
</feature>
<dbReference type="PROSITE" id="PS00149">
    <property type="entry name" value="SULFATASE_2"/>
    <property type="match status" value="1"/>
</dbReference>
<accession>A0ABW3B8B5</accession>
<evidence type="ECO:0000256" key="2">
    <source>
        <dbReference type="ARBA" id="ARBA00022723"/>
    </source>
</evidence>
<dbReference type="InterPro" id="IPR017850">
    <property type="entry name" value="Alkaline_phosphatase_core_sf"/>
</dbReference>
<evidence type="ECO:0000256" key="5">
    <source>
        <dbReference type="SAM" id="MobiDB-lite"/>
    </source>
</evidence>
<dbReference type="InterPro" id="IPR050738">
    <property type="entry name" value="Sulfatase"/>
</dbReference>
<feature type="compositionally biased region" description="Polar residues" evidence="5">
    <location>
        <begin position="519"/>
        <end position="533"/>
    </location>
</feature>
<dbReference type="PANTHER" id="PTHR42693:SF53">
    <property type="entry name" value="ENDO-4-O-SULFATASE"/>
    <property type="match status" value="1"/>
</dbReference>
<evidence type="ECO:0000259" key="6">
    <source>
        <dbReference type="Pfam" id="PF00884"/>
    </source>
</evidence>
<keyword evidence="3" id="KW-0378">Hydrolase</keyword>
<comment type="caution">
    <text evidence="7">The sequence shown here is derived from an EMBL/GenBank/DDBJ whole genome shotgun (WGS) entry which is preliminary data.</text>
</comment>
<evidence type="ECO:0000313" key="8">
    <source>
        <dbReference type="Proteomes" id="UP001597012"/>
    </source>
</evidence>
<dbReference type="Pfam" id="PF00884">
    <property type="entry name" value="Sulfatase"/>
    <property type="match status" value="1"/>
</dbReference>
<name>A0ABW3B8B5_9FLAO</name>
<dbReference type="InterPro" id="IPR024607">
    <property type="entry name" value="Sulfatase_CS"/>
</dbReference>
<dbReference type="Gene3D" id="3.30.1120.10">
    <property type="match status" value="1"/>
</dbReference>